<evidence type="ECO:0000256" key="1">
    <source>
        <dbReference type="ARBA" id="ARBA00023002"/>
    </source>
</evidence>
<name>A0A4Q9VYL2_9HYPH</name>
<dbReference type="PANTHER" id="PTHR10366">
    <property type="entry name" value="NAD DEPENDENT EPIMERASE/DEHYDRATASE"/>
    <property type="match status" value="1"/>
</dbReference>
<evidence type="ECO:0000256" key="2">
    <source>
        <dbReference type="ARBA" id="ARBA00023445"/>
    </source>
</evidence>
<dbReference type="EMBL" id="SJFN01000004">
    <property type="protein sequence ID" value="TBW40293.1"/>
    <property type="molecule type" value="Genomic_DNA"/>
</dbReference>
<evidence type="ECO:0000313" key="4">
    <source>
        <dbReference type="EMBL" id="TBW40293.1"/>
    </source>
</evidence>
<gene>
    <name evidence="4" type="ORF">EYW49_03685</name>
</gene>
<keyword evidence="5" id="KW-1185">Reference proteome</keyword>
<dbReference type="GO" id="GO:0016616">
    <property type="term" value="F:oxidoreductase activity, acting on the CH-OH group of donors, NAD or NADP as acceptor"/>
    <property type="evidence" value="ECO:0007669"/>
    <property type="project" value="TreeGrafter"/>
</dbReference>
<proteinExistence type="inferred from homology"/>
<keyword evidence="1" id="KW-0560">Oxidoreductase</keyword>
<dbReference type="Gene3D" id="3.40.50.720">
    <property type="entry name" value="NAD(P)-binding Rossmann-like Domain"/>
    <property type="match status" value="1"/>
</dbReference>
<protein>
    <submittedName>
        <fullName evidence="4">Aldehyde reductase</fullName>
    </submittedName>
</protein>
<feature type="domain" description="NAD-dependent epimerase/dehydratase" evidence="3">
    <location>
        <begin position="4"/>
        <end position="243"/>
    </location>
</feature>
<accession>A0A4Q9VYL2</accession>
<dbReference type="SUPFAM" id="SSF51735">
    <property type="entry name" value="NAD(P)-binding Rossmann-fold domains"/>
    <property type="match status" value="1"/>
</dbReference>
<dbReference type="InterPro" id="IPR036291">
    <property type="entry name" value="NAD(P)-bd_dom_sf"/>
</dbReference>
<sequence length="341" mass="35869">MALILVTGGAGFVGGHVALRLLADGHRLRCTVRDPARAPALAARLAAAGASGLAERLSVVAADLTRDDGWGAAVAGCDAVMHVASPFPAGLPAHEDDLIVPARDGTLRVLRAARDAGVRRVVVTSSFAAIGYGHGDRSGPFDERDWTDPDGADVQPYMKSKTLAERAAWDFVAREGRGLELAVVAPVGIFGPLLGPDVSASIELVRRFMTGAIPICPRIHFGIVDVRDVADLHVRAMDDPAAAGERFLATAGDCPSLHEVAQMLRRRLGPAASAVPRFQAPDFVVRLAALVSPTARAALPHLGRIRTARATKAREVLGWTPRTSEEAIVATAESLIRLGLL</sequence>
<dbReference type="FunFam" id="3.40.50.720:FF:000336">
    <property type="entry name" value="Aldehyde reductase"/>
    <property type="match status" value="1"/>
</dbReference>
<dbReference type="Pfam" id="PF01370">
    <property type="entry name" value="Epimerase"/>
    <property type="match status" value="1"/>
</dbReference>
<reference evidence="4 5" key="1">
    <citation type="submission" date="2019-02" db="EMBL/GenBank/DDBJ databases">
        <title>Siculibacillus lacustris gen. nov., sp. nov., a new rosette-forming bacterium isolated from a freshwater crater lake (Lake St. Ana, Romania).</title>
        <authorList>
            <person name="Felfoldi T."/>
            <person name="Marton Z."/>
            <person name="Szabo A."/>
            <person name="Mentes A."/>
            <person name="Boka K."/>
            <person name="Marialigeti K."/>
            <person name="Mathe I."/>
            <person name="Koncz M."/>
            <person name="Schumann P."/>
            <person name="Toth E."/>
        </authorList>
    </citation>
    <scope>NUCLEOTIDE SEQUENCE [LARGE SCALE GENOMIC DNA]</scope>
    <source>
        <strain evidence="4 5">SA-279</strain>
    </source>
</reference>
<evidence type="ECO:0000259" key="3">
    <source>
        <dbReference type="Pfam" id="PF01370"/>
    </source>
</evidence>
<comment type="similarity">
    <text evidence="2">Belongs to the NAD(P)-dependent epimerase/dehydratase family. Dihydroflavonol-4-reductase subfamily.</text>
</comment>
<dbReference type="OrthoDB" id="9778052at2"/>
<organism evidence="4 5">
    <name type="scientific">Siculibacillus lacustris</name>
    <dbReference type="NCBI Taxonomy" id="1549641"/>
    <lineage>
        <taxon>Bacteria</taxon>
        <taxon>Pseudomonadati</taxon>
        <taxon>Pseudomonadota</taxon>
        <taxon>Alphaproteobacteria</taxon>
        <taxon>Hyphomicrobiales</taxon>
        <taxon>Ancalomicrobiaceae</taxon>
        <taxon>Siculibacillus</taxon>
    </lineage>
</organism>
<comment type="caution">
    <text evidence="4">The sequence shown here is derived from an EMBL/GenBank/DDBJ whole genome shotgun (WGS) entry which is preliminary data.</text>
</comment>
<evidence type="ECO:0000313" key="5">
    <source>
        <dbReference type="Proteomes" id="UP000292781"/>
    </source>
</evidence>
<dbReference type="InterPro" id="IPR001509">
    <property type="entry name" value="Epimerase_deHydtase"/>
</dbReference>
<dbReference type="InterPro" id="IPR050425">
    <property type="entry name" value="NAD(P)_dehydrat-like"/>
</dbReference>
<dbReference type="RefSeq" id="WP_131306323.1">
    <property type="nucleotide sequence ID" value="NZ_SJFN01000004.1"/>
</dbReference>
<dbReference type="Proteomes" id="UP000292781">
    <property type="component" value="Unassembled WGS sequence"/>
</dbReference>
<dbReference type="CDD" id="cd05227">
    <property type="entry name" value="AR_SDR_e"/>
    <property type="match status" value="1"/>
</dbReference>
<dbReference type="PANTHER" id="PTHR10366:SF564">
    <property type="entry name" value="STEROL-4-ALPHA-CARBOXYLATE 3-DEHYDROGENASE, DECARBOXYLATING"/>
    <property type="match status" value="1"/>
</dbReference>
<dbReference type="AlphaFoldDB" id="A0A4Q9VYL2"/>